<feature type="transmembrane region" description="Helical" evidence="4">
    <location>
        <begin position="128"/>
        <end position="150"/>
    </location>
</feature>
<dbReference type="CDD" id="cd02440">
    <property type="entry name" value="AdoMet_MTases"/>
    <property type="match status" value="1"/>
</dbReference>
<dbReference type="GO" id="GO:0016740">
    <property type="term" value="F:transferase activity"/>
    <property type="evidence" value="ECO:0007669"/>
    <property type="project" value="UniProtKB-KW"/>
</dbReference>
<dbReference type="InterPro" id="IPR030374">
    <property type="entry name" value="PABS"/>
</dbReference>
<feature type="transmembrane region" description="Helical" evidence="4">
    <location>
        <begin position="630"/>
        <end position="650"/>
    </location>
</feature>
<dbReference type="SUPFAM" id="SSF53335">
    <property type="entry name" value="S-adenosyl-L-methionine-dependent methyltransferases"/>
    <property type="match status" value="1"/>
</dbReference>
<sequence>MIPNITVQSNTLKEANGMGLKTSIKGVRFRLTISAFLLLFVELALIRWLGANIVYLAYFSNFVLIGSFLGIGLGFLWASRSEKSLFPLAPFFLSGFIIFVRLFDVNIEVGGSDLIFFADQRPVGPPRWFILTVVFCVVAACVACLADGVARSFSKLKPLDAYRWDLVGSIAGVAFFSVLSFAGLPPIFWGLIAGVILLALVHDGDLKKFFLQLVAVALFVVFLAVESIGPNKAWSPYYALSWEDQSSGGVVMKINDVATWGQADIDDESPYGFIYDMYTKESPGEVLIIGAGSGNDVAVALDRGAVSVDAVEIDPKLLEIAEKYHPNDPYSDPRVETHVDDGRAFLESSSKKWDMILLALPDSLTVVLGQGSVRLESYLFTKEAVESYREHLKPGGVFAMYNFMRESWLVDRYAATLDEEFAQSPCVIDAEARFLSVLVATDTPSSLDCPNESNWFASLDTPSPVSDDQPFPYLRDAHIPGFYLLTTLLILLVSAFSVRAAAGSLSGFRRHYDVFFMGLAFLLLETKNVVQFALLFGTTWFVNALVFISVLFSVLFAVELSQRVKLPKPKILYCFLALSLAVNWIIPAESLLSLSPAMRLFFAGILAFLPIFIANLIFAERFGGEKDSTVAFGANVLGAVLGGLLEYTALLV</sequence>
<evidence type="ECO:0000256" key="1">
    <source>
        <dbReference type="ARBA" id="ARBA00007867"/>
    </source>
</evidence>
<dbReference type="GO" id="GO:0006596">
    <property type="term" value="P:polyamine biosynthetic process"/>
    <property type="evidence" value="ECO:0007669"/>
    <property type="project" value="UniProtKB-KW"/>
</dbReference>
<dbReference type="Pfam" id="PF01564">
    <property type="entry name" value="Spermine_synth"/>
    <property type="match status" value="1"/>
</dbReference>
<dbReference type="InterPro" id="IPR029063">
    <property type="entry name" value="SAM-dependent_MTases_sf"/>
</dbReference>
<name>A0A381ZSC4_9ZZZZ</name>
<reference evidence="6" key="1">
    <citation type="submission" date="2018-05" db="EMBL/GenBank/DDBJ databases">
        <authorList>
            <person name="Lanie J.A."/>
            <person name="Ng W.-L."/>
            <person name="Kazmierczak K.M."/>
            <person name="Andrzejewski T.M."/>
            <person name="Davidsen T.M."/>
            <person name="Wayne K.J."/>
            <person name="Tettelin H."/>
            <person name="Glass J.I."/>
            <person name="Rusch D."/>
            <person name="Podicherti R."/>
            <person name="Tsui H.-C.T."/>
            <person name="Winkler M.E."/>
        </authorList>
    </citation>
    <scope>NUCLEOTIDE SEQUENCE</scope>
</reference>
<dbReference type="Gene3D" id="3.40.50.150">
    <property type="entry name" value="Vaccinia Virus protein VP39"/>
    <property type="match status" value="1"/>
</dbReference>
<evidence type="ECO:0000256" key="3">
    <source>
        <dbReference type="ARBA" id="ARBA00023115"/>
    </source>
</evidence>
<accession>A0A381ZSC4</accession>
<evidence type="ECO:0000313" key="6">
    <source>
        <dbReference type="EMBL" id="SVA91663.1"/>
    </source>
</evidence>
<keyword evidence="2" id="KW-0808">Transferase</keyword>
<feature type="transmembrane region" description="Helical" evidence="4">
    <location>
        <begin position="570"/>
        <end position="586"/>
    </location>
</feature>
<dbReference type="PANTHER" id="PTHR43317:SF1">
    <property type="entry name" value="THERMOSPERMINE SYNTHASE ACAULIS5"/>
    <property type="match status" value="1"/>
</dbReference>
<dbReference type="EMBL" id="UINC01022313">
    <property type="protein sequence ID" value="SVA91663.1"/>
    <property type="molecule type" value="Genomic_DNA"/>
</dbReference>
<feature type="transmembrane region" description="Helical" evidence="4">
    <location>
        <begin position="540"/>
        <end position="558"/>
    </location>
</feature>
<comment type="similarity">
    <text evidence="1">Belongs to the spermidine/spermine synthase family.</text>
</comment>
<feature type="transmembrane region" description="Helical" evidence="4">
    <location>
        <begin position="162"/>
        <end position="181"/>
    </location>
</feature>
<dbReference type="PROSITE" id="PS51006">
    <property type="entry name" value="PABS_2"/>
    <property type="match status" value="1"/>
</dbReference>
<keyword evidence="4" id="KW-1133">Transmembrane helix</keyword>
<evidence type="ECO:0000256" key="4">
    <source>
        <dbReference type="SAM" id="Phobius"/>
    </source>
</evidence>
<feature type="non-terminal residue" evidence="6">
    <location>
        <position position="652"/>
    </location>
</feature>
<dbReference type="PANTHER" id="PTHR43317">
    <property type="entry name" value="THERMOSPERMINE SYNTHASE ACAULIS5"/>
    <property type="match status" value="1"/>
</dbReference>
<feature type="transmembrane region" description="Helical" evidence="4">
    <location>
        <begin position="55"/>
        <end position="78"/>
    </location>
</feature>
<gene>
    <name evidence="6" type="ORF">METZ01_LOCUS144517</name>
</gene>
<feature type="transmembrane region" description="Helical" evidence="4">
    <location>
        <begin position="31"/>
        <end position="49"/>
    </location>
</feature>
<feature type="domain" description="PABS" evidence="5">
    <location>
        <begin position="277"/>
        <end position="462"/>
    </location>
</feature>
<evidence type="ECO:0000259" key="5">
    <source>
        <dbReference type="PROSITE" id="PS51006"/>
    </source>
</evidence>
<keyword evidence="3" id="KW-0620">Polyamine biosynthesis</keyword>
<dbReference type="AlphaFoldDB" id="A0A381ZSC4"/>
<evidence type="ECO:0000256" key="2">
    <source>
        <dbReference type="ARBA" id="ARBA00022679"/>
    </source>
</evidence>
<feature type="transmembrane region" description="Helical" evidence="4">
    <location>
        <begin position="209"/>
        <end position="225"/>
    </location>
</feature>
<organism evidence="6">
    <name type="scientific">marine metagenome</name>
    <dbReference type="NCBI Taxonomy" id="408172"/>
    <lineage>
        <taxon>unclassified sequences</taxon>
        <taxon>metagenomes</taxon>
        <taxon>ecological metagenomes</taxon>
    </lineage>
</organism>
<protein>
    <recommendedName>
        <fullName evidence="5">PABS domain-containing protein</fullName>
    </recommendedName>
</protein>
<keyword evidence="4" id="KW-0812">Transmembrane</keyword>
<proteinExistence type="inferred from homology"/>
<keyword evidence="4" id="KW-0472">Membrane</keyword>
<feature type="transmembrane region" description="Helical" evidence="4">
    <location>
        <begin position="598"/>
        <end position="618"/>
    </location>
</feature>
<feature type="transmembrane region" description="Helical" evidence="4">
    <location>
        <begin position="85"/>
        <end position="103"/>
    </location>
</feature>
<feature type="transmembrane region" description="Helical" evidence="4">
    <location>
        <begin position="482"/>
        <end position="502"/>
    </location>
</feature>